<sequence>LRNQFLKKETWNDMLLARRLYDELGGKPSSGQVFRLSSK</sequence>
<proteinExistence type="predicted"/>
<feature type="non-terminal residue" evidence="1">
    <location>
        <position position="1"/>
    </location>
</feature>
<name>X0THX7_9ZZZZ</name>
<evidence type="ECO:0000313" key="1">
    <source>
        <dbReference type="EMBL" id="GAF75695.1"/>
    </source>
</evidence>
<organism evidence="1">
    <name type="scientific">marine sediment metagenome</name>
    <dbReference type="NCBI Taxonomy" id="412755"/>
    <lineage>
        <taxon>unclassified sequences</taxon>
        <taxon>metagenomes</taxon>
        <taxon>ecological metagenomes</taxon>
    </lineage>
</organism>
<protein>
    <submittedName>
        <fullName evidence="1">Uncharacterized protein</fullName>
    </submittedName>
</protein>
<reference evidence="1" key="1">
    <citation type="journal article" date="2014" name="Front. Microbiol.">
        <title>High frequency of phylogenetically diverse reductive dehalogenase-homologous genes in deep subseafloor sedimentary metagenomes.</title>
        <authorList>
            <person name="Kawai M."/>
            <person name="Futagami T."/>
            <person name="Toyoda A."/>
            <person name="Takaki Y."/>
            <person name="Nishi S."/>
            <person name="Hori S."/>
            <person name="Arai W."/>
            <person name="Tsubouchi T."/>
            <person name="Morono Y."/>
            <person name="Uchiyama I."/>
            <person name="Ito T."/>
            <person name="Fujiyama A."/>
            <person name="Inagaki F."/>
            <person name="Takami H."/>
        </authorList>
    </citation>
    <scope>NUCLEOTIDE SEQUENCE</scope>
    <source>
        <strain evidence="1">Expedition CK06-06</strain>
    </source>
</reference>
<dbReference type="AlphaFoldDB" id="X0THX7"/>
<comment type="caution">
    <text evidence="1">The sequence shown here is derived from an EMBL/GenBank/DDBJ whole genome shotgun (WGS) entry which is preliminary data.</text>
</comment>
<gene>
    <name evidence="1" type="ORF">S01H1_05723</name>
</gene>
<accession>X0THX7</accession>
<dbReference type="EMBL" id="BARS01002976">
    <property type="protein sequence ID" value="GAF75695.1"/>
    <property type="molecule type" value="Genomic_DNA"/>
</dbReference>